<feature type="transmembrane region" description="Helical" evidence="11">
    <location>
        <begin position="27"/>
        <end position="48"/>
    </location>
</feature>
<comment type="similarity">
    <text evidence="10">Belongs to the NhaD Na(+)/H(+) (TC 2.A.62) antiporter family.</text>
</comment>
<dbReference type="GO" id="GO:0006814">
    <property type="term" value="P:sodium ion transport"/>
    <property type="evidence" value="ECO:0007669"/>
    <property type="project" value="UniProtKB-KW"/>
</dbReference>
<dbReference type="EMBL" id="FUYL01000001">
    <property type="protein sequence ID" value="SKB25202.1"/>
    <property type="molecule type" value="Genomic_DNA"/>
</dbReference>
<dbReference type="STRING" id="561365.SAMN05660866_00164"/>
<feature type="transmembrane region" description="Helical" evidence="11">
    <location>
        <begin position="191"/>
        <end position="210"/>
    </location>
</feature>
<dbReference type="OrthoDB" id="9772058at2"/>
<proteinExistence type="inferred from homology"/>
<protein>
    <submittedName>
        <fullName evidence="13">Na+/H+ antiporter NhaD</fullName>
    </submittedName>
</protein>
<keyword evidence="6" id="KW-0915">Sodium</keyword>
<keyword evidence="3" id="KW-0050">Antiport</keyword>
<keyword evidence="8 11" id="KW-0472">Membrane</keyword>
<evidence type="ECO:0000259" key="12">
    <source>
        <dbReference type="Pfam" id="PF03600"/>
    </source>
</evidence>
<dbReference type="InterPro" id="IPR004680">
    <property type="entry name" value="Cit_transptr-like_dom"/>
</dbReference>
<keyword evidence="4 11" id="KW-0812">Transmembrane</keyword>
<evidence type="ECO:0000313" key="14">
    <source>
        <dbReference type="Proteomes" id="UP000190339"/>
    </source>
</evidence>
<feature type="transmembrane region" description="Helical" evidence="11">
    <location>
        <begin position="148"/>
        <end position="168"/>
    </location>
</feature>
<comment type="subcellular location">
    <subcellularLocation>
        <location evidence="1">Membrane</location>
        <topology evidence="1">Multi-pass membrane protein</topology>
    </subcellularLocation>
</comment>
<dbReference type="AlphaFoldDB" id="A0A1T4ZR29"/>
<evidence type="ECO:0000256" key="8">
    <source>
        <dbReference type="ARBA" id="ARBA00023136"/>
    </source>
</evidence>
<dbReference type="PANTHER" id="PTHR43269">
    <property type="entry name" value="SODIUM/PROTON ANTIPORTER 1-RELATED"/>
    <property type="match status" value="1"/>
</dbReference>
<feature type="transmembrane region" description="Helical" evidence="11">
    <location>
        <begin position="299"/>
        <end position="317"/>
    </location>
</feature>
<evidence type="ECO:0000256" key="7">
    <source>
        <dbReference type="ARBA" id="ARBA00023065"/>
    </source>
</evidence>
<gene>
    <name evidence="13" type="ORF">SAMN05660866_00164</name>
</gene>
<reference evidence="14" key="1">
    <citation type="submission" date="2017-02" db="EMBL/GenBank/DDBJ databases">
        <authorList>
            <person name="Varghese N."/>
            <person name="Submissions S."/>
        </authorList>
    </citation>
    <scope>NUCLEOTIDE SEQUENCE [LARGE SCALE GENOMIC DNA]</scope>
    <source>
        <strain evidence="14">DSM 23546</strain>
    </source>
</reference>
<evidence type="ECO:0000256" key="4">
    <source>
        <dbReference type="ARBA" id="ARBA00022692"/>
    </source>
</evidence>
<dbReference type="GO" id="GO:0015297">
    <property type="term" value="F:antiporter activity"/>
    <property type="evidence" value="ECO:0007669"/>
    <property type="project" value="UniProtKB-KW"/>
</dbReference>
<evidence type="ECO:0000256" key="1">
    <source>
        <dbReference type="ARBA" id="ARBA00004141"/>
    </source>
</evidence>
<evidence type="ECO:0000256" key="5">
    <source>
        <dbReference type="ARBA" id="ARBA00022989"/>
    </source>
</evidence>
<organism evidence="13 14">
    <name type="scientific">Maribacter arcticus</name>
    <dbReference type="NCBI Taxonomy" id="561365"/>
    <lineage>
        <taxon>Bacteria</taxon>
        <taxon>Pseudomonadati</taxon>
        <taxon>Bacteroidota</taxon>
        <taxon>Flavobacteriia</taxon>
        <taxon>Flavobacteriales</taxon>
        <taxon>Flavobacteriaceae</taxon>
        <taxon>Maribacter</taxon>
    </lineage>
</organism>
<feature type="transmembrane region" description="Helical" evidence="11">
    <location>
        <begin position="261"/>
        <end position="278"/>
    </location>
</feature>
<evidence type="ECO:0000256" key="6">
    <source>
        <dbReference type="ARBA" id="ARBA00023053"/>
    </source>
</evidence>
<feature type="transmembrane region" description="Helical" evidence="11">
    <location>
        <begin position="378"/>
        <end position="404"/>
    </location>
</feature>
<dbReference type="InterPro" id="IPR045016">
    <property type="entry name" value="NhaD-like"/>
</dbReference>
<feature type="transmembrane region" description="Helical" evidence="11">
    <location>
        <begin position="109"/>
        <end position="136"/>
    </location>
</feature>
<dbReference type="Proteomes" id="UP000190339">
    <property type="component" value="Unassembled WGS sequence"/>
</dbReference>
<evidence type="ECO:0000256" key="11">
    <source>
        <dbReference type="SAM" id="Phobius"/>
    </source>
</evidence>
<dbReference type="Pfam" id="PF03600">
    <property type="entry name" value="CitMHS"/>
    <property type="match status" value="1"/>
</dbReference>
<evidence type="ECO:0000256" key="2">
    <source>
        <dbReference type="ARBA" id="ARBA00022448"/>
    </source>
</evidence>
<evidence type="ECO:0000313" key="13">
    <source>
        <dbReference type="EMBL" id="SKB25202.1"/>
    </source>
</evidence>
<evidence type="ECO:0000256" key="9">
    <source>
        <dbReference type="ARBA" id="ARBA00023201"/>
    </source>
</evidence>
<sequence length="434" mass="47532">MYLTLLAVFIVGYLFIALEHTVKIDKAATALFTGTLCWVVFIFGRDAFLSNIPGDESIHFVTESLRENLGEISEILFFLLGAMTIVEIIDAHEGFSVITDKITTTNRVKLLWILCLLTFFLSAALDNLTTAIVMSALLRKLIHEKKDLWMFAGLLIIAANAGGAWSPIGDVTTIMLWIGGQITAMHIIKEIFLPSLVCLLVPLAIVSFRFKGHITKTTEKHNLESHGFEISKFEKNLVFAIGIGALLFVPIFKTITHLPPFMGILLGLSIVWIITEIIHRNKTLEEKKTLAISSVLRRIDTPSILFFLGILVAVGALQSAGHLADMSRLLDANFDSIYAVNAIIGVLSSIVDNVPLVAGTMGMYSLDTYPPDSDFWELLAFCAGTGGSILIIGSAAGVAIMGILKIDFMWYLKNISFLAIIGYAAGILTFMLVN</sequence>
<name>A0A1T4ZR29_9FLAO</name>
<feature type="domain" description="Citrate transporter-like" evidence="12">
    <location>
        <begin position="13"/>
        <end position="361"/>
    </location>
</feature>
<feature type="transmembrane region" description="Helical" evidence="11">
    <location>
        <begin position="337"/>
        <end position="366"/>
    </location>
</feature>
<feature type="transmembrane region" description="Helical" evidence="11">
    <location>
        <begin position="410"/>
        <end position="433"/>
    </location>
</feature>
<evidence type="ECO:0000256" key="3">
    <source>
        <dbReference type="ARBA" id="ARBA00022449"/>
    </source>
</evidence>
<keyword evidence="14" id="KW-1185">Reference proteome</keyword>
<dbReference type="GO" id="GO:0016020">
    <property type="term" value="C:membrane"/>
    <property type="evidence" value="ECO:0007669"/>
    <property type="project" value="UniProtKB-SubCell"/>
</dbReference>
<dbReference type="RefSeq" id="WP_079510500.1">
    <property type="nucleotide sequence ID" value="NZ_FUYL01000001.1"/>
</dbReference>
<keyword evidence="2" id="KW-0813">Transport</keyword>
<keyword evidence="7" id="KW-0406">Ion transport</keyword>
<feature type="transmembrane region" description="Helical" evidence="11">
    <location>
        <begin position="237"/>
        <end position="255"/>
    </location>
</feature>
<keyword evidence="5 11" id="KW-1133">Transmembrane helix</keyword>
<keyword evidence="9" id="KW-0739">Sodium transport</keyword>
<accession>A0A1T4ZR29</accession>
<dbReference type="PANTHER" id="PTHR43269:SF2">
    <property type="entry name" value="SODIUM_PROTON ANTIPORTER 1-RELATED"/>
    <property type="match status" value="1"/>
</dbReference>
<dbReference type="NCBIfam" id="NF038006">
    <property type="entry name" value="NhaD_1"/>
    <property type="match status" value="1"/>
</dbReference>
<evidence type="ECO:0000256" key="10">
    <source>
        <dbReference type="ARBA" id="ARBA00025753"/>
    </source>
</evidence>